<evidence type="ECO:0000256" key="2">
    <source>
        <dbReference type="ARBA" id="ARBA00018569"/>
    </source>
</evidence>
<dbReference type="InterPro" id="IPR016040">
    <property type="entry name" value="NAD(P)-bd_dom"/>
</dbReference>
<dbReference type="EMBL" id="AP019827">
    <property type="protein sequence ID" value="BBM41649.1"/>
    <property type="molecule type" value="Genomic_DNA"/>
</dbReference>
<organism evidence="4 5">
    <name type="scientific">Leptotrichia shahii</name>
    <dbReference type="NCBI Taxonomy" id="157691"/>
    <lineage>
        <taxon>Bacteria</taxon>
        <taxon>Fusobacteriati</taxon>
        <taxon>Fusobacteriota</taxon>
        <taxon>Fusobacteriia</taxon>
        <taxon>Fusobacteriales</taxon>
        <taxon>Leptotrichiaceae</taxon>
        <taxon>Leptotrichia</taxon>
    </lineage>
</organism>
<dbReference type="PANTHER" id="PTHR43725">
    <property type="entry name" value="UDP-GLUCOSE 4-EPIMERASE"/>
    <property type="match status" value="1"/>
</dbReference>
<evidence type="ECO:0000259" key="3">
    <source>
        <dbReference type="Pfam" id="PF16363"/>
    </source>
</evidence>
<dbReference type="SUPFAM" id="SSF51735">
    <property type="entry name" value="NAD(P)-binding Rossmann-fold domains"/>
    <property type="match status" value="1"/>
</dbReference>
<gene>
    <name evidence="4" type="ORF">JCM16776_1895</name>
</gene>
<evidence type="ECO:0000313" key="4">
    <source>
        <dbReference type="EMBL" id="BBM41649.1"/>
    </source>
</evidence>
<dbReference type="KEGG" id="lsz:JCM16776_1895"/>
<dbReference type="Proteomes" id="UP000322617">
    <property type="component" value="Chromosome"/>
</dbReference>
<evidence type="ECO:0000256" key="1">
    <source>
        <dbReference type="ARBA" id="ARBA00007637"/>
    </source>
</evidence>
<comment type="similarity">
    <text evidence="1">Belongs to the NAD(P)-dependent epimerase/dehydratase family.</text>
</comment>
<dbReference type="RefSeq" id="WP_018451065.1">
    <property type="nucleotide sequence ID" value="NZ_AP019827.1"/>
</dbReference>
<dbReference type="PANTHER" id="PTHR43725:SF53">
    <property type="entry name" value="UDP-ARABINOSE 4-EPIMERASE 1"/>
    <property type="match status" value="1"/>
</dbReference>
<dbReference type="Gene3D" id="3.90.25.10">
    <property type="entry name" value="UDP-galactose 4-epimerase, domain 1"/>
    <property type="match status" value="1"/>
</dbReference>
<dbReference type="Pfam" id="PF16363">
    <property type="entry name" value="GDP_Man_Dehyd"/>
    <property type="match status" value="1"/>
</dbReference>
<evidence type="ECO:0000313" key="5">
    <source>
        <dbReference type="Proteomes" id="UP000322617"/>
    </source>
</evidence>
<dbReference type="InterPro" id="IPR036291">
    <property type="entry name" value="NAD(P)-bd_dom_sf"/>
</dbReference>
<dbReference type="STRING" id="1122172.GCA_000373045_01445"/>
<accession>A0A510JQK3</accession>
<proteinExistence type="inferred from homology"/>
<dbReference type="GO" id="GO:0033499">
    <property type="term" value="P:galactose catabolic process via UDP-galactose, Leloir pathway"/>
    <property type="evidence" value="ECO:0007669"/>
    <property type="project" value="TreeGrafter"/>
</dbReference>
<keyword evidence="5" id="KW-1185">Reference proteome</keyword>
<name>A0A510JQK3_9FUSO</name>
<dbReference type="AlphaFoldDB" id="A0A510JQK3"/>
<sequence length="119" mass="13731">MNVKFIKGNLRNREKLKEVFETEDITAAIFGEPVKEKIDDKHQQLPINPYGKSKLMVEKILEDYDTAYSLKNVVLRYFNVSGSDKEGIIGEGHVPKTHLILLILQTANVKKREHKNILR</sequence>
<dbReference type="Gene3D" id="3.40.50.720">
    <property type="entry name" value="NAD(P)-binding Rossmann-like Domain"/>
    <property type="match status" value="1"/>
</dbReference>
<protein>
    <recommendedName>
        <fullName evidence="2">UDP-glucose 4-epimerase</fullName>
    </recommendedName>
</protein>
<reference evidence="4 5" key="1">
    <citation type="submission" date="2019-07" db="EMBL/GenBank/DDBJ databases">
        <title>Complete Genome Sequence of Leptotrichia shahii Strain JCM 16776.</title>
        <authorList>
            <person name="Watanabe S."/>
            <person name="Cui L."/>
        </authorList>
    </citation>
    <scope>NUCLEOTIDE SEQUENCE [LARGE SCALE GENOMIC DNA]</scope>
    <source>
        <strain evidence="4 5">JCM16776</strain>
    </source>
</reference>
<feature type="domain" description="NAD(P)-binding" evidence="3">
    <location>
        <begin position="26"/>
        <end position="87"/>
    </location>
</feature>